<feature type="binding site" evidence="5">
    <location>
        <position position="381"/>
    </location>
    <ligand>
        <name>Fe cation</name>
        <dbReference type="ChEBI" id="CHEBI:24875"/>
        <note>catalytic</note>
    </ligand>
</feature>
<dbReference type="PANTHER" id="PTHR10543">
    <property type="entry name" value="BETA-CAROTENE DIOXYGENASE"/>
    <property type="match status" value="1"/>
</dbReference>
<keyword evidence="3" id="KW-0560">Oxidoreductase</keyword>
<feature type="compositionally biased region" description="Basic and acidic residues" evidence="6">
    <location>
        <begin position="1"/>
        <end position="12"/>
    </location>
</feature>
<dbReference type="GO" id="GO:0016121">
    <property type="term" value="P:carotene catabolic process"/>
    <property type="evidence" value="ECO:0007669"/>
    <property type="project" value="TreeGrafter"/>
</dbReference>
<keyword evidence="4 5" id="KW-0408">Iron</keyword>
<dbReference type="OrthoDB" id="407010at2759"/>
<gene>
    <name evidence="7" type="ORF">BZG36_02439</name>
</gene>
<proteinExistence type="inferred from homology"/>
<keyword evidence="2 5" id="KW-0479">Metal-binding</keyword>
<keyword evidence="8" id="KW-1185">Reference proteome</keyword>
<dbReference type="EMBL" id="MVBO01000020">
    <property type="protein sequence ID" value="OZJ05214.1"/>
    <property type="molecule type" value="Genomic_DNA"/>
</dbReference>
<protein>
    <recommendedName>
        <fullName evidence="9">Carotenoid oxygenase</fullName>
    </recommendedName>
</protein>
<evidence type="ECO:0000313" key="8">
    <source>
        <dbReference type="Proteomes" id="UP000242875"/>
    </source>
</evidence>
<evidence type="ECO:0008006" key="9">
    <source>
        <dbReference type="Google" id="ProtNLM"/>
    </source>
</evidence>
<feature type="region of interest" description="Disordered" evidence="6">
    <location>
        <begin position="1"/>
        <end position="21"/>
    </location>
</feature>
<evidence type="ECO:0000313" key="7">
    <source>
        <dbReference type="EMBL" id="OZJ05214.1"/>
    </source>
</evidence>
<feature type="binding site" evidence="5">
    <location>
        <position position="263"/>
    </location>
    <ligand>
        <name>Fe cation</name>
        <dbReference type="ChEBI" id="CHEBI:24875"/>
        <note>catalytic</note>
    </ligand>
</feature>
<organism evidence="7 8">
    <name type="scientific">Bifiguratus adelaidae</name>
    <dbReference type="NCBI Taxonomy" id="1938954"/>
    <lineage>
        <taxon>Eukaryota</taxon>
        <taxon>Fungi</taxon>
        <taxon>Fungi incertae sedis</taxon>
        <taxon>Mucoromycota</taxon>
        <taxon>Mucoromycotina</taxon>
        <taxon>Endogonomycetes</taxon>
        <taxon>Endogonales</taxon>
        <taxon>Endogonales incertae sedis</taxon>
        <taxon>Bifiguratus</taxon>
    </lineage>
</organism>
<dbReference type="GO" id="GO:0010436">
    <property type="term" value="F:carotenoid dioxygenase activity"/>
    <property type="evidence" value="ECO:0007669"/>
    <property type="project" value="TreeGrafter"/>
</dbReference>
<dbReference type="Proteomes" id="UP000242875">
    <property type="component" value="Unassembled WGS sequence"/>
</dbReference>
<reference evidence="7 8" key="1">
    <citation type="journal article" date="2017" name="Mycologia">
        <title>Bifiguratus adelaidae, gen. et sp. nov., a new member of Mucoromycotina in endophytic and soil-dwelling habitats.</title>
        <authorList>
            <person name="Torres-Cruz T.J."/>
            <person name="Billingsley Tobias T.L."/>
            <person name="Almatruk M."/>
            <person name="Hesse C."/>
            <person name="Kuske C.R."/>
            <person name="Desiro A."/>
            <person name="Benucci G.M."/>
            <person name="Bonito G."/>
            <person name="Stajich J.E."/>
            <person name="Dunlap C."/>
            <person name="Arnold A.E."/>
            <person name="Porras-Alfaro A."/>
        </authorList>
    </citation>
    <scope>NUCLEOTIDE SEQUENCE [LARGE SCALE GENOMIC DNA]</scope>
    <source>
        <strain evidence="7 8">AZ0501</strain>
    </source>
</reference>
<comment type="caution">
    <text evidence="7">The sequence shown here is derived from an EMBL/GenBank/DDBJ whole genome shotgun (WGS) entry which is preliminary data.</text>
</comment>
<dbReference type="InterPro" id="IPR004294">
    <property type="entry name" value="Carotenoid_Oase"/>
</dbReference>
<dbReference type="AlphaFoldDB" id="A0A261Y416"/>
<evidence type="ECO:0000256" key="1">
    <source>
        <dbReference type="ARBA" id="ARBA00006787"/>
    </source>
</evidence>
<evidence type="ECO:0000256" key="2">
    <source>
        <dbReference type="ARBA" id="ARBA00022723"/>
    </source>
</evidence>
<evidence type="ECO:0000256" key="4">
    <source>
        <dbReference type="ARBA" id="ARBA00023004"/>
    </source>
</evidence>
<comment type="similarity">
    <text evidence="1">Belongs to the carotenoid oxygenase family.</text>
</comment>
<accession>A0A261Y416</accession>
<dbReference type="GO" id="GO:0046872">
    <property type="term" value="F:metal ion binding"/>
    <property type="evidence" value="ECO:0007669"/>
    <property type="project" value="UniProtKB-KW"/>
</dbReference>
<evidence type="ECO:0000256" key="3">
    <source>
        <dbReference type="ARBA" id="ARBA00023002"/>
    </source>
</evidence>
<evidence type="ECO:0000256" key="6">
    <source>
        <dbReference type="SAM" id="MobiDB-lite"/>
    </source>
</evidence>
<sequence>MDDAMDKVDRQEPLAAVEEGNALDTHLNDSVLYEDVEDVEEPSHVHNAEEVKEEVIRDEGVLPGAHVGAFRNATETPEAVDIEVQGSLPEWLLGELYTLGPGVYDINYPRKIEVDGELETATATFSFGHWFDSLPLLNRFDIYGDRNVITYTSRFPNKRLIGKIRDRHGYMPQYPGGLFKTNTNQSVLGKFLKTSTDIKQAKPDSELCSSSVRVGLAGQQGKLYAYGHGGNIQELDPFDLTPTHIFTPAILNAEFKGVQTSPHPIFDPYTGEYINVVLEVGYQRSVYRVFATTEQEPHGYLLGSVESKASPVHSFAITAQYVILVIYPFYPTLNGTRFSWNESVMDSFEFTSREPTFFYIFSREKKEHVATYKTDPCFAFHHCNAFEDDSGNIYVDICTYEDDTIAHQLSLEQLRHPEQMKPADLAIAELRRYKLSNITEAILAASRTPTPAASPINQATSAMFSLVRGAFGGRNVKYTHAPLDVDNVYLHLPKAEYERICDAPLELPCINAAYQRFRHRHVYGVGFSEETRKVKGSLWDSIIKADVEAKGVVAVWHEPGCFPSEAKFIGRPYVDLNDAKYSTLGFKPAFADGEDMTQVELDTKEDEGVLVSVIYDSNRNKSFLLFLDAQTMTEVGRAQLPHPVPMSFASGDFRLRNLQP</sequence>
<dbReference type="Pfam" id="PF03055">
    <property type="entry name" value="RPE65"/>
    <property type="match status" value="1"/>
</dbReference>
<feature type="binding site" evidence="5">
    <location>
        <position position="313"/>
    </location>
    <ligand>
        <name>Fe cation</name>
        <dbReference type="ChEBI" id="CHEBI:24875"/>
        <note>catalytic</note>
    </ligand>
</feature>
<dbReference type="PANTHER" id="PTHR10543:SF24">
    <property type="entry name" value="CAROTENOID ISOMEROOXYGENASE"/>
    <property type="match status" value="1"/>
</dbReference>
<evidence type="ECO:0000256" key="5">
    <source>
        <dbReference type="PIRSR" id="PIRSR604294-1"/>
    </source>
</evidence>
<comment type="cofactor">
    <cofactor evidence="5">
        <name>Fe(2+)</name>
        <dbReference type="ChEBI" id="CHEBI:29033"/>
    </cofactor>
    <text evidence="5">Binds 1 Fe(2+) ion per subunit.</text>
</comment>
<name>A0A261Y416_9FUNG</name>